<accession>A0A8H3C9E7</accession>
<protein>
    <submittedName>
        <fullName evidence="2">Uncharacterized protein</fullName>
    </submittedName>
</protein>
<sequence>MRFGIPSFLTLAVVASAAAQSTERFPSINPPLSVVRNVDFASLPAAPEPATNAERFAQGLPPIRPRNLHLKQGTRAASAPRAETSPVPAVEQKCNVVARTKDTTLGYLVPQLNAFGQYGRFQASQAGSLQLSVLYVPGSDAPVDLYPVNGPTKAYPYVGGAMGIASDSDDLSPGSSNYAYVVATRQTPPGSPAVAGDNSSAASTGIPADFESAIWIYNPTTNQFRPQWVNADGSTPTTYHQDGNDALILTGDPEAVNNAFGTSYPQITLTCVPVAA</sequence>
<organism evidence="2 3">
    <name type="scientific">Rhizoctonia solani</name>
    <dbReference type="NCBI Taxonomy" id="456999"/>
    <lineage>
        <taxon>Eukaryota</taxon>
        <taxon>Fungi</taxon>
        <taxon>Dikarya</taxon>
        <taxon>Basidiomycota</taxon>
        <taxon>Agaricomycotina</taxon>
        <taxon>Agaricomycetes</taxon>
        <taxon>Cantharellales</taxon>
        <taxon>Ceratobasidiaceae</taxon>
        <taxon>Rhizoctonia</taxon>
    </lineage>
</organism>
<comment type="caution">
    <text evidence="2">The sequence shown here is derived from an EMBL/GenBank/DDBJ whole genome shotgun (WGS) entry which is preliminary data.</text>
</comment>
<name>A0A8H3C9E7_9AGAM</name>
<dbReference type="EMBL" id="CAJMXA010002184">
    <property type="protein sequence ID" value="CAE6477399.1"/>
    <property type="molecule type" value="Genomic_DNA"/>
</dbReference>
<feature type="chain" id="PRO_5034633883" evidence="1">
    <location>
        <begin position="20"/>
        <end position="276"/>
    </location>
</feature>
<dbReference type="AlphaFoldDB" id="A0A8H3C9E7"/>
<proteinExistence type="predicted"/>
<evidence type="ECO:0000256" key="1">
    <source>
        <dbReference type="SAM" id="SignalP"/>
    </source>
</evidence>
<evidence type="ECO:0000313" key="3">
    <source>
        <dbReference type="Proteomes" id="UP000663853"/>
    </source>
</evidence>
<reference evidence="2" key="1">
    <citation type="submission" date="2021-01" db="EMBL/GenBank/DDBJ databases">
        <authorList>
            <person name="Kaushik A."/>
        </authorList>
    </citation>
    <scope>NUCLEOTIDE SEQUENCE</scope>
    <source>
        <strain evidence="2">AG6-10EEA</strain>
    </source>
</reference>
<evidence type="ECO:0000313" key="2">
    <source>
        <dbReference type="EMBL" id="CAE6477399.1"/>
    </source>
</evidence>
<keyword evidence="1" id="KW-0732">Signal</keyword>
<gene>
    <name evidence="2" type="ORF">RDB_LOCUS83266</name>
</gene>
<dbReference type="Proteomes" id="UP000663853">
    <property type="component" value="Unassembled WGS sequence"/>
</dbReference>
<feature type="signal peptide" evidence="1">
    <location>
        <begin position="1"/>
        <end position="19"/>
    </location>
</feature>